<evidence type="ECO:0000313" key="2">
    <source>
        <dbReference type="Proteomes" id="UP000236333"/>
    </source>
</evidence>
<dbReference type="Proteomes" id="UP000236333">
    <property type="component" value="Unassembled WGS sequence"/>
</dbReference>
<reference evidence="1 2" key="1">
    <citation type="journal article" date="2017" name="Mol. Biol. Evol.">
        <title>The 4-celled Tetrabaena socialis nuclear genome reveals the essential components for genetic control of cell number at the origin of multicellularity in the volvocine lineage.</title>
        <authorList>
            <person name="Featherston J."/>
            <person name="Arakaki Y."/>
            <person name="Hanschen E.R."/>
            <person name="Ferris P.J."/>
            <person name="Michod R.E."/>
            <person name="Olson B.J.S.C."/>
            <person name="Nozaki H."/>
            <person name="Durand P.M."/>
        </authorList>
    </citation>
    <scope>NUCLEOTIDE SEQUENCE [LARGE SCALE GENOMIC DNA]</scope>
    <source>
        <strain evidence="1 2">NIES-571</strain>
    </source>
</reference>
<sequence length="120" mass="12906">MRVIARRPERNGSKVLKTMYKLSKYVTHVNDKLGVVGRLVPPIPPITRYKKDVALKVELAEMEAAKAGTKAAKKAAFLASVAAVETSPDFTNISAALTPEVVAAAACSLHYLQCRAEGLL</sequence>
<dbReference type="EMBL" id="PGGS01000216">
    <property type="protein sequence ID" value="PNH06766.1"/>
    <property type="molecule type" value="Genomic_DNA"/>
</dbReference>
<proteinExistence type="predicted"/>
<protein>
    <submittedName>
        <fullName evidence="1">Uncharacterized protein</fullName>
    </submittedName>
</protein>
<name>A0A2J8A2L8_9CHLO</name>
<comment type="caution">
    <text evidence="1">The sequence shown here is derived from an EMBL/GenBank/DDBJ whole genome shotgun (WGS) entry which is preliminary data.</text>
</comment>
<keyword evidence="2" id="KW-1185">Reference proteome</keyword>
<dbReference type="AlphaFoldDB" id="A0A2J8A2L8"/>
<evidence type="ECO:0000313" key="1">
    <source>
        <dbReference type="EMBL" id="PNH06766.1"/>
    </source>
</evidence>
<organism evidence="1 2">
    <name type="scientific">Tetrabaena socialis</name>
    <dbReference type="NCBI Taxonomy" id="47790"/>
    <lineage>
        <taxon>Eukaryota</taxon>
        <taxon>Viridiplantae</taxon>
        <taxon>Chlorophyta</taxon>
        <taxon>core chlorophytes</taxon>
        <taxon>Chlorophyceae</taxon>
        <taxon>CS clade</taxon>
        <taxon>Chlamydomonadales</taxon>
        <taxon>Tetrabaenaceae</taxon>
        <taxon>Tetrabaena</taxon>
    </lineage>
</organism>
<feature type="non-terminal residue" evidence="1">
    <location>
        <position position="120"/>
    </location>
</feature>
<accession>A0A2J8A2L8</accession>
<dbReference type="OrthoDB" id="2015333at2759"/>
<gene>
    <name evidence="1" type="ORF">TSOC_006837</name>
</gene>